<evidence type="ECO:0000256" key="4">
    <source>
        <dbReference type="ARBA" id="ARBA00010572"/>
    </source>
</evidence>
<evidence type="ECO:0000256" key="14">
    <source>
        <dbReference type="SAM" id="Phobius"/>
    </source>
</evidence>
<evidence type="ECO:0000313" key="16">
    <source>
        <dbReference type="Proteomes" id="UP001307889"/>
    </source>
</evidence>
<evidence type="ECO:0000313" key="15">
    <source>
        <dbReference type="EMBL" id="BES87856.1"/>
    </source>
</evidence>
<evidence type="ECO:0000256" key="11">
    <source>
        <dbReference type="ARBA" id="ARBA00023136"/>
    </source>
</evidence>
<keyword evidence="16" id="KW-1185">Reference proteome</keyword>
<accession>A0ABN7AAF3</accession>
<reference evidence="15 16" key="1">
    <citation type="submission" date="2023-09" db="EMBL/GenBank/DDBJ databases">
        <title>Nesidiocoris tenuis whole genome shotgun sequence.</title>
        <authorList>
            <person name="Shibata T."/>
            <person name="Shimoda M."/>
            <person name="Kobayashi T."/>
            <person name="Uehara T."/>
        </authorList>
    </citation>
    <scope>NUCLEOTIDE SEQUENCE [LARGE SCALE GENOMIC DNA]</scope>
    <source>
        <strain evidence="15 16">Japan</strain>
    </source>
</reference>
<evidence type="ECO:0000256" key="12">
    <source>
        <dbReference type="ARBA" id="ARBA00023180"/>
    </source>
</evidence>
<dbReference type="PANTHER" id="PTHR13306">
    <property type="entry name" value="TRANSMEMBRANE PROTEIN 138"/>
    <property type="match status" value="1"/>
</dbReference>
<keyword evidence="11 14" id="KW-0472">Membrane</keyword>
<comment type="subcellular location">
    <subcellularLocation>
        <location evidence="3">Cell projection</location>
        <location evidence="3">Cilium</location>
    </subcellularLocation>
    <subcellularLocation>
        <location evidence="2">Vacuole membrane</location>
        <topology evidence="2">Multi-pass membrane protein</topology>
    </subcellularLocation>
</comment>
<evidence type="ECO:0000256" key="9">
    <source>
        <dbReference type="ARBA" id="ARBA00022989"/>
    </source>
</evidence>
<dbReference type="PANTHER" id="PTHR13306:SF6">
    <property type="entry name" value="TRANSMEMBRANE PROTEIN 138"/>
    <property type="match status" value="1"/>
</dbReference>
<evidence type="ECO:0000256" key="2">
    <source>
        <dbReference type="ARBA" id="ARBA00004128"/>
    </source>
</evidence>
<feature type="transmembrane region" description="Helical" evidence="14">
    <location>
        <begin position="113"/>
        <end position="136"/>
    </location>
</feature>
<dbReference type="Pfam" id="PF14935">
    <property type="entry name" value="TMEM138"/>
    <property type="match status" value="1"/>
</dbReference>
<evidence type="ECO:0000256" key="5">
    <source>
        <dbReference type="ARBA" id="ARBA00014515"/>
    </source>
</evidence>
<keyword evidence="6" id="KW-0926">Vacuole</keyword>
<evidence type="ECO:0000256" key="1">
    <source>
        <dbReference type="ARBA" id="ARBA00003709"/>
    </source>
</evidence>
<gene>
    <name evidence="15" type="ORF">NTJ_00662</name>
</gene>
<feature type="transmembrane region" description="Helical" evidence="14">
    <location>
        <begin position="38"/>
        <end position="61"/>
    </location>
</feature>
<evidence type="ECO:0000256" key="8">
    <source>
        <dbReference type="ARBA" id="ARBA00022794"/>
    </source>
</evidence>
<evidence type="ECO:0000256" key="3">
    <source>
        <dbReference type="ARBA" id="ARBA00004138"/>
    </source>
</evidence>
<dbReference type="EMBL" id="AP028909">
    <property type="protein sequence ID" value="BES87856.1"/>
    <property type="molecule type" value="Genomic_DNA"/>
</dbReference>
<keyword evidence="8" id="KW-0970">Cilium biogenesis/degradation</keyword>
<keyword evidence="10" id="KW-0969">Cilium</keyword>
<evidence type="ECO:0000256" key="13">
    <source>
        <dbReference type="ARBA" id="ARBA00023273"/>
    </source>
</evidence>
<dbReference type="InterPro" id="IPR024133">
    <property type="entry name" value="TM_138"/>
</dbReference>
<comment type="similarity">
    <text evidence="4">Belongs to the TMEM138 family.</text>
</comment>
<dbReference type="Proteomes" id="UP001307889">
    <property type="component" value="Chromosome 1"/>
</dbReference>
<keyword evidence="13" id="KW-0966">Cell projection</keyword>
<evidence type="ECO:0000256" key="6">
    <source>
        <dbReference type="ARBA" id="ARBA00022554"/>
    </source>
</evidence>
<organism evidence="15 16">
    <name type="scientific">Nesidiocoris tenuis</name>
    <dbReference type="NCBI Taxonomy" id="355587"/>
    <lineage>
        <taxon>Eukaryota</taxon>
        <taxon>Metazoa</taxon>
        <taxon>Ecdysozoa</taxon>
        <taxon>Arthropoda</taxon>
        <taxon>Hexapoda</taxon>
        <taxon>Insecta</taxon>
        <taxon>Pterygota</taxon>
        <taxon>Neoptera</taxon>
        <taxon>Paraneoptera</taxon>
        <taxon>Hemiptera</taxon>
        <taxon>Heteroptera</taxon>
        <taxon>Panheteroptera</taxon>
        <taxon>Cimicomorpha</taxon>
        <taxon>Miridae</taxon>
        <taxon>Dicyphina</taxon>
        <taxon>Nesidiocoris</taxon>
    </lineage>
</organism>
<sequence length="161" mass="19218">MTLSTNCYLLTLTCQILFIVADITFNEMVQWSRLRLNNISMVVIFCVQDVVIILATMVLGYSMFKTHVFEAGFVRVLLRRFKFAIIFTLLYLILTITYQAVTLATRWNRLMEYIWPSGYSILFVTHRIIAVLYYYYYKRAALRLSDARYYDEEWVKHSFVH</sequence>
<keyword evidence="12" id="KW-0325">Glycoprotein</keyword>
<evidence type="ECO:0000256" key="10">
    <source>
        <dbReference type="ARBA" id="ARBA00023069"/>
    </source>
</evidence>
<protein>
    <recommendedName>
        <fullName evidence="5">Transmembrane protein 138</fullName>
    </recommendedName>
</protein>
<proteinExistence type="inferred from homology"/>
<feature type="transmembrane region" description="Helical" evidence="14">
    <location>
        <begin position="81"/>
        <end position="101"/>
    </location>
</feature>
<feature type="transmembrane region" description="Helical" evidence="14">
    <location>
        <begin position="7"/>
        <end position="26"/>
    </location>
</feature>
<keyword evidence="9 14" id="KW-1133">Transmembrane helix</keyword>
<comment type="function">
    <text evidence="1">Required for ciliogenesis.</text>
</comment>
<name>A0ABN7AAF3_9HEMI</name>
<evidence type="ECO:0000256" key="7">
    <source>
        <dbReference type="ARBA" id="ARBA00022692"/>
    </source>
</evidence>
<keyword evidence="7 14" id="KW-0812">Transmembrane</keyword>